<dbReference type="PANTHER" id="PTHR44943:SF4">
    <property type="entry name" value="TPR REPEAT-CONTAINING PROTEIN MJ0798"/>
    <property type="match status" value="1"/>
</dbReference>
<organism evidence="4 5">
    <name type="scientific">Desulfosporosinus lacus DSM 15449</name>
    <dbReference type="NCBI Taxonomy" id="1121420"/>
    <lineage>
        <taxon>Bacteria</taxon>
        <taxon>Bacillati</taxon>
        <taxon>Bacillota</taxon>
        <taxon>Clostridia</taxon>
        <taxon>Eubacteriales</taxon>
        <taxon>Desulfitobacteriaceae</taxon>
        <taxon>Desulfosporosinus</taxon>
    </lineage>
</organism>
<evidence type="ECO:0000256" key="2">
    <source>
        <dbReference type="ARBA" id="ARBA00022803"/>
    </source>
</evidence>
<dbReference type="SUPFAM" id="SSF48452">
    <property type="entry name" value="TPR-like"/>
    <property type="match status" value="1"/>
</dbReference>
<dbReference type="InterPro" id="IPR051685">
    <property type="entry name" value="Ycf3/AcsC/BcsC/TPR_MFPF"/>
</dbReference>
<dbReference type="RefSeq" id="WP_073027009.1">
    <property type="nucleotide sequence ID" value="NZ_FQXJ01000003.1"/>
</dbReference>
<dbReference type="PANTHER" id="PTHR44943">
    <property type="entry name" value="CELLULOSE SYNTHASE OPERON PROTEIN C"/>
    <property type="match status" value="1"/>
</dbReference>
<protein>
    <submittedName>
        <fullName evidence="4">TPR repeat-containing protein</fullName>
    </submittedName>
</protein>
<dbReference type="SMART" id="SM00028">
    <property type="entry name" value="TPR"/>
    <property type="match status" value="3"/>
</dbReference>
<dbReference type="EMBL" id="FQXJ01000003">
    <property type="protein sequence ID" value="SHH07794.1"/>
    <property type="molecule type" value="Genomic_DNA"/>
</dbReference>
<dbReference type="OrthoDB" id="9769030at2"/>
<accession>A0A1M5Q0X6</accession>
<dbReference type="AlphaFoldDB" id="A0A1M5Q0X6"/>
<dbReference type="Proteomes" id="UP000183954">
    <property type="component" value="Unassembled WGS sequence"/>
</dbReference>
<keyword evidence="2 3" id="KW-0802">TPR repeat</keyword>
<proteinExistence type="predicted"/>
<dbReference type="Pfam" id="PF13432">
    <property type="entry name" value="TPR_16"/>
    <property type="match status" value="1"/>
</dbReference>
<evidence type="ECO:0000313" key="5">
    <source>
        <dbReference type="Proteomes" id="UP000183954"/>
    </source>
</evidence>
<gene>
    <name evidence="4" type="ORF">SAMN02746098_00105</name>
</gene>
<sequence length="158" mass="18417">MKSLYDRALDHLEARDYDEAEATLKEYLSKNPTDAMAYNKLGVALAKKLHRNEAKQCFKEALNHDSRLVHALNNLGNVAREEGDLEQAVAYYQKAIHINPDYSLPHNNLSVVYKQLHRYGDFICEIKTAKRLENKKALNPKEQTFTSWLKELWSKRRK</sequence>
<evidence type="ECO:0000313" key="4">
    <source>
        <dbReference type="EMBL" id="SHH07794.1"/>
    </source>
</evidence>
<dbReference type="STRING" id="1121420.SAMN02746098_00105"/>
<dbReference type="InterPro" id="IPR011990">
    <property type="entry name" value="TPR-like_helical_dom_sf"/>
</dbReference>
<dbReference type="InterPro" id="IPR019734">
    <property type="entry name" value="TPR_rpt"/>
</dbReference>
<evidence type="ECO:0000256" key="3">
    <source>
        <dbReference type="PROSITE-ProRule" id="PRU00339"/>
    </source>
</evidence>
<dbReference type="PROSITE" id="PS50293">
    <property type="entry name" value="TPR_REGION"/>
    <property type="match status" value="1"/>
</dbReference>
<reference evidence="5" key="1">
    <citation type="submission" date="2016-11" db="EMBL/GenBank/DDBJ databases">
        <authorList>
            <person name="Varghese N."/>
            <person name="Submissions S."/>
        </authorList>
    </citation>
    <scope>NUCLEOTIDE SEQUENCE [LARGE SCALE GENOMIC DNA]</scope>
    <source>
        <strain evidence="5">DSM 15449</strain>
    </source>
</reference>
<keyword evidence="5" id="KW-1185">Reference proteome</keyword>
<keyword evidence="1" id="KW-0677">Repeat</keyword>
<feature type="repeat" description="TPR" evidence="3">
    <location>
        <begin position="69"/>
        <end position="102"/>
    </location>
</feature>
<evidence type="ECO:0000256" key="1">
    <source>
        <dbReference type="ARBA" id="ARBA00022737"/>
    </source>
</evidence>
<dbReference type="PROSITE" id="PS50005">
    <property type="entry name" value="TPR"/>
    <property type="match status" value="1"/>
</dbReference>
<dbReference type="Pfam" id="PF00515">
    <property type="entry name" value="TPR_1"/>
    <property type="match status" value="1"/>
</dbReference>
<name>A0A1M5Q0X6_9FIRM</name>
<dbReference type="Gene3D" id="1.25.40.10">
    <property type="entry name" value="Tetratricopeptide repeat domain"/>
    <property type="match status" value="2"/>
</dbReference>